<keyword evidence="4" id="KW-1185">Reference proteome</keyword>
<dbReference type="Proteomes" id="UP000542811">
    <property type="component" value="Unassembled WGS sequence"/>
</dbReference>
<gene>
    <name evidence="3" type="ORF">FHS25_006789</name>
</gene>
<feature type="region of interest" description="Disordered" evidence="1">
    <location>
        <begin position="76"/>
        <end position="98"/>
    </location>
</feature>
<feature type="domain" description="Transposase TnpC homeodomain" evidence="2">
    <location>
        <begin position="33"/>
        <end position="81"/>
    </location>
</feature>
<organism evidence="3 4">
    <name type="scientific">Rhizobium laguerreae</name>
    <dbReference type="NCBI Taxonomy" id="1076926"/>
    <lineage>
        <taxon>Bacteria</taxon>
        <taxon>Pseudomonadati</taxon>
        <taxon>Pseudomonadota</taxon>
        <taxon>Alphaproteobacteria</taxon>
        <taxon>Hyphomicrobiales</taxon>
        <taxon>Rhizobiaceae</taxon>
        <taxon>Rhizobium/Agrobacterium group</taxon>
        <taxon>Rhizobium</taxon>
    </lineage>
</organism>
<name>A0ABR6GIY7_9HYPH</name>
<proteinExistence type="predicted"/>
<evidence type="ECO:0000313" key="4">
    <source>
        <dbReference type="Proteomes" id="UP000542811"/>
    </source>
</evidence>
<dbReference type="EMBL" id="JACHXX010000016">
    <property type="protein sequence ID" value="MBB3166272.1"/>
    <property type="molecule type" value="Genomic_DNA"/>
</dbReference>
<evidence type="ECO:0000259" key="2">
    <source>
        <dbReference type="Pfam" id="PF13007"/>
    </source>
</evidence>
<reference evidence="3 4" key="1">
    <citation type="submission" date="2020-08" db="EMBL/GenBank/DDBJ databases">
        <title>Genomic Encyclopedia of Type Strains, Phase III (KMG-III): the genomes of soil and plant-associated and newly described type strains.</title>
        <authorList>
            <person name="Whitman W."/>
        </authorList>
    </citation>
    <scope>NUCLEOTIDE SEQUENCE [LARGE SCALE GENOMIC DNA]</scope>
    <source>
        <strain evidence="3 4">CECT 8280</strain>
    </source>
</reference>
<comment type="caution">
    <text evidence="3">The sequence shown here is derived from an EMBL/GenBank/DDBJ whole genome shotgun (WGS) entry which is preliminary data.</text>
</comment>
<evidence type="ECO:0000313" key="3">
    <source>
        <dbReference type="EMBL" id="MBB3166272.1"/>
    </source>
</evidence>
<sequence>MADDSFGPPGVLTQKRHQRSKDFAIASKDERIRLEKLVAAFKRAAVGRKSEKTDPDQFDLALEDLETAMAAIHAEDEADTPAEQRIAKPRAINCGRRG</sequence>
<dbReference type="InterPro" id="IPR024463">
    <property type="entry name" value="Transposase_TnpC_homeodom"/>
</dbReference>
<evidence type="ECO:0000256" key="1">
    <source>
        <dbReference type="SAM" id="MobiDB-lite"/>
    </source>
</evidence>
<feature type="region of interest" description="Disordered" evidence="1">
    <location>
        <begin position="1"/>
        <end position="24"/>
    </location>
</feature>
<accession>A0ABR6GIY7</accession>
<protein>
    <recommendedName>
        <fullName evidence="2">Transposase TnpC homeodomain domain-containing protein</fullName>
    </recommendedName>
</protein>
<dbReference type="Pfam" id="PF13007">
    <property type="entry name" value="LZ_Tnp_IS66"/>
    <property type="match status" value="1"/>
</dbReference>